<dbReference type="GO" id="GO:0016787">
    <property type="term" value="F:hydrolase activity"/>
    <property type="evidence" value="ECO:0007669"/>
    <property type="project" value="UniProtKB-ARBA"/>
</dbReference>
<reference evidence="1 2" key="1">
    <citation type="submission" date="2020-02" db="EMBL/GenBank/DDBJ databases">
        <title>Sequencing the genomes of 1000 actinobacteria strains.</title>
        <authorList>
            <person name="Klenk H.-P."/>
        </authorList>
    </citation>
    <scope>NUCLEOTIDE SEQUENCE [LARGE SCALE GENOMIC DNA]</scope>
    <source>
        <strain evidence="1 2">DSM 27960</strain>
    </source>
</reference>
<dbReference type="RefSeq" id="WP_167147527.1">
    <property type="nucleotide sequence ID" value="NZ_JAAMOX010000001.1"/>
</dbReference>
<dbReference type="Proteomes" id="UP000541033">
    <property type="component" value="Unassembled WGS sequence"/>
</dbReference>
<dbReference type="Pfam" id="PF01663">
    <property type="entry name" value="Phosphodiest"/>
    <property type="match status" value="1"/>
</dbReference>
<proteinExistence type="predicted"/>
<dbReference type="GO" id="GO:0004497">
    <property type="term" value="F:monooxygenase activity"/>
    <property type="evidence" value="ECO:0007669"/>
    <property type="project" value="UniProtKB-KW"/>
</dbReference>
<gene>
    <name evidence="1" type="ORF">FHX76_000527</name>
</gene>
<dbReference type="EMBL" id="JAAMOX010000001">
    <property type="protein sequence ID" value="NIH52659.1"/>
    <property type="molecule type" value="Genomic_DNA"/>
</dbReference>
<keyword evidence="1" id="KW-0560">Oxidoreductase</keyword>
<keyword evidence="2" id="KW-1185">Reference proteome</keyword>
<name>A0A7X5TSP6_9MICO</name>
<evidence type="ECO:0000313" key="1">
    <source>
        <dbReference type="EMBL" id="NIH52659.1"/>
    </source>
</evidence>
<evidence type="ECO:0000313" key="2">
    <source>
        <dbReference type="Proteomes" id="UP000541033"/>
    </source>
</evidence>
<dbReference type="InterPro" id="IPR017850">
    <property type="entry name" value="Alkaline_phosphatase_core_sf"/>
</dbReference>
<keyword evidence="1" id="KW-0503">Monooxygenase</keyword>
<dbReference type="InterPro" id="IPR002591">
    <property type="entry name" value="Phosphodiest/P_Trfase"/>
</dbReference>
<protein>
    <submittedName>
        <fullName evidence="1">Heme-degrading monooxygenase HmoA</fullName>
    </submittedName>
</protein>
<dbReference type="PANTHER" id="PTHR10151:SF120">
    <property type="entry name" value="BIS(5'-ADENOSYL)-TRIPHOSPHATASE"/>
    <property type="match status" value="1"/>
</dbReference>
<dbReference type="SUPFAM" id="SSF53649">
    <property type="entry name" value="Alkaline phosphatase-like"/>
    <property type="match status" value="1"/>
</dbReference>
<sequence>MLPTQSPYGLRLAEVLPTCLSAIGVGQHPQRFGTASIAVVIVVDGLGFANLKRRSGYGRFLWGSRHERIETVAPSTTGAALTTLTTGTLPGQHGLIGYRIREPKSDRLVTTLSEWDGIDPVREWQRSATAFEAAAQAGVASAVIGRQKHAATGLTAAILTGAEYVPADSLAERFSAAESVVQRGQHKLVYVYVDELDREAHASGWESDAWAQKLELLDGEVRRFVAGLPGSVGVVLTADHGIIDVPQSQHLLYDEDPSLMEGIAEVGGEPRFRYLYLDASGDADAVAATWQAAFGQKVLAVTRDAAVASGLFGEVTEDVLPRMGDVIVVAQNEVALYSAGESDRVSRGMVGQHGGLSKQELGVPLIRFGAFA</sequence>
<organism evidence="1 2">
    <name type="scientific">Lysinibacter cavernae</name>
    <dbReference type="NCBI Taxonomy" id="1640652"/>
    <lineage>
        <taxon>Bacteria</taxon>
        <taxon>Bacillati</taxon>
        <taxon>Actinomycetota</taxon>
        <taxon>Actinomycetes</taxon>
        <taxon>Micrococcales</taxon>
        <taxon>Microbacteriaceae</taxon>
        <taxon>Lysinibacter</taxon>
    </lineage>
</organism>
<dbReference type="AlphaFoldDB" id="A0A7X5TSP6"/>
<dbReference type="Gene3D" id="3.40.720.10">
    <property type="entry name" value="Alkaline Phosphatase, subunit A"/>
    <property type="match status" value="1"/>
</dbReference>
<dbReference type="PANTHER" id="PTHR10151">
    <property type="entry name" value="ECTONUCLEOTIDE PYROPHOSPHATASE/PHOSPHODIESTERASE"/>
    <property type="match status" value="1"/>
</dbReference>
<comment type="caution">
    <text evidence="1">The sequence shown here is derived from an EMBL/GenBank/DDBJ whole genome shotgun (WGS) entry which is preliminary data.</text>
</comment>
<accession>A0A7X5TSP6</accession>